<dbReference type="GO" id="GO:0016853">
    <property type="term" value="F:isomerase activity"/>
    <property type="evidence" value="ECO:0007669"/>
    <property type="project" value="UniProtKB-KW"/>
</dbReference>
<sequence length="283" mass="31318">MFTKMLRTVRLAVLLLCGVPFAGLAQNMPPVGLELYSLREQFPKDVPGTMAKVKAMGVKYVEVAGTYGLTDAEFKKLLDANGLKAIGTSGEFDQLQKDVKPIIRNAKALGAKYVVCFWIPHNGDEFTLEDVKKAVAVFNKAGKELKANGLSLAYHPHGYEFRPHAGGTLFDYLVQNLDPQYVNFEMDVFWVKHPGQDPVALLKKYPGRFKLMHLKDRQPGTEGNQNGKADVETNVVLGQGDVGIAEIVKNAKKAGVEYMFIEDESSRAEQQIPQSLAFLKTVQ</sequence>
<feature type="domain" description="Xylose isomerase-like TIM barrel" evidence="2">
    <location>
        <begin position="51"/>
        <end position="281"/>
    </location>
</feature>
<gene>
    <name evidence="3" type="ORF">AVDCRST_MAG56-4322</name>
</gene>
<proteinExistence type="predicted"/>
<name>A0A6J4JV42_9SPHI</name>
<evidence type="ECO:0000256" key="1">
    <source>
        <dbReference type="SAM" id="SignalP"/>
    </source>
</evidence>
<evidence type="ECO:0000313" key="3">
    <source>
        <dbReference type="EMBL" id="CAA9288059.1"/>
    </source>
</evidence>
<feature type="chain" id="PRO_5026966633" evidence="1">
    <location>
        <begin position="26"/>
        <end position="283"/>
    </location>
</feature>
<organism evidence="3">
    <name type="scientific">uncultured Cytophagales bacterium</name>
    <dbReference type="NCBI Taxonomy" id="158755"/>
    <lineage>
        <taxon>Bacteria</taxon>
        <taxon>Pseudomonadati</taxon>
        <taxon>Bacteroidota</taxon>
        <taxon>Sphingobacteriia</taxon>
        <taxon>Sphingobacteriales</taxon>
        <taxon>environmental samples</taxon>
    </lineage>
</organism>
<evidence type="ECO:0000259" key="2">
    <source>
        <dbReference type="Pfam" id="PF01261"/>
    </source>
</evidence>
<protein>
    <submittedName>
        <fullName evidence="3">Sugar phosphate isomerase/epimerase</fullName>
    </submittedName>
</protein>
<keyword evidence="3" id="KW-0413">Isomerase</keyword>
<dbReference type="Gene3D" id="3.20.20.150">
    <property type="entry name" value="Divalent-metal-dependent TIM barrel enzymes"/>
    <property type="match status" value="1"/>
</dbReference>
<feature type="signal peptide" evidence="1">
    <location>
        <begin position="1"/>
        <end position="25"/>
    </location>
</feature>
<dbReference type="InterPro" id="IPR036237">
    <property type="entry name" value="Xyl_isomerase-like_sf"/>
</dbReference>
<dbReference type="AlphaFoldDB" id="A0A6J4JV42"/>
<reference evidence="3" key="1">
    <citation type="submission" date="2020-02" db="EMBL/GenBank/DDBJ databases">
        <authorList>
            <person name="Meier V. D."/>
        </authorList>
    </citation>
    <scope>NUCLEOTIDE SEQUENCE</scope>
    <source>
        <strain evidence="3">AVDCRST_MAG56</strain>
    </source>
</reference>
<dbReference type="InterPro" id="IPR013022">
    <property type="entry name" value="Xyl_isomerase-like_TIM-brl"/>
</dbReference>
<dbReference type="PANTHER" id="PTHR12110">
    <property type="entry name" value="HYDROXYPYRUVATE ISOMERASE"/>
    <property type="match status" value="1"/>
</dbReference>
<dbReference type="InterPro" id="IPR050312">
    <property type="entry name" value="IolE/XylAMocC-like"/>
</dbReference>
<dbReference type="SUPFAM" id="SSF51658">
    <property type="entry name" value="Xylose isomerase-like"/>
    <property type="match status" value="1"/>
</dbReference>
<keyword evidence="1" id="KW-0732">Signal</keyword>
<dbReference type="Pfam" id="PF01261">
    <property type="entry name" value="AP_endonuc_2"/>
    <property type="match status" value="1"/>
</dbReference>
<dbReference type="EMBL" id="CADCTQ010000362">
    <property type="protein sequence ID" value="CAA9288059.1"/>
    <property type="molecule type" value="Genomic_DNA"/>
</dbReference>
<dbReference type="PANTHER" id="PTHR12110:SF41">
    <property type="entry name" value="INOSOSE DEHYDRATASE"/>
    <property type="match status" value="1"/>
</dbReference>
<accession>A0A6J4JV42</accession>